<accession>A0A1J1HHZ3</accession>
<organism evidence="1 2">
    <name type="scientific">Clunio marinus</name>
    <dbReference type="NCBI Taxonomy" id="568069"/>
    <lineage>
        <taxon>Eukaryota</taxon>
        <taxon>Metazoa</taxon>
        <taxon>Ecdysozoa</taxon>
        <taxon>Arthropoda</taxon>
        <taxon>Hexapoda</taxon>
        <taxon>Insecta</taxon>
        <taxon>Pterygota</taxon>
        <taxon>Neoptera</taxon>
        <taxon>Endopterygota</taxon>
        <taxon>Diptera</taxon>
        <taxon>Nematocera</taxon>
        <taxon>Chironomoidea</taxon>
        <taxon>Chironomidae</taxon>
        <taxon>Clunio</taxon>
    </lineage>
</organism>
<keyword evidence="2" id="KW-1185">Reference proteome</keyword>
<dbReference type="Proteomes" id="UP000183832">
    <property type="component" value="Unassembled WGS sequence"/>
</dbReference>
<evidence type="ECO:0000313" key="1">
    <source>
        <dbReference type="EMBL" id="CRK87655.1"/>
    </source>
</evidence>
<dbReference type="AlphaFoldDB" id="A0A1J1HHZ3"/>
<dbReference type="EMBL" id="CVRI01000004">
    <property type="protein sequence ID" value="CRK87655.1"/>
    <property type="molecule type" value="Genomic_DNA"/>
</dbReference>
<proteinExistence type="predicted"/>
<sequence length="76" mass="9152">MKFNVRKCAVLCRMIIASEQLFIVCCLHHSRCNSIIQHHDYDETICFYHFEGRRENNDSQVTWHIDAVDHMMIKRI</sequence>
<protein>
    <submittedName>
        <fullName evidence="1">CLUMA_CG001448, isoform A</fullName>
    </submittedName>
</protein>
<name>A0A1J1HHZ3_9DIPT</name>
<evidence type="ECO:0000313" key="2">
    <source>
        <dbReference type="Proteomes" id="UP000183832"/>
    </source>
</evidence>
<gene>
    <name evidence="1" type="ORF">CLUMA_CG001448</name>
</gene>
<reference evidence="1 2" key="1">
    <citation type="submission" date="2015-04" db="EMBL/GenBank/DDBJ databases">
        <authorList>
            <person name="Syromyatnikov M.Y."/>
            <person name="Popov V.N."/>
        </authorList>
    </citation>
    <scope>NUCLEOTIDE SEQUENCE [LARGE SCALE GENOMIC DNA]</scope>
</reference>